<evidence type="ECO:0000313" key="1">
    <source>
        <dbReference type="EMBL" id="EJX04118.1"/>
    </source>
</evidence>
<reference evidence="1" key="1">
    <citation type="journal article" date="2012" name="PLoS ONE">
        <title>Gene sets for utilization of primary and secondary nutrition supplies in the distal gut of endangered iberian lynx.</title>
        <authorList>
            <person name="Alcaide M."/>
            <person name="Messina E."/>
            <person name="Richter M."/>
            <person name="Bargiela R."/>
            <person name="Peplies J."/>
            <person name="Huws S.A."/>
            <person name="Newbold C.J."/>
            <person name="Golyshin P.N."/>
            <person name="Simon M.A."/>
            <person name="Lopez G."/>
            <person name="Yakimov M.M."/>
            <person name="Ferrer M."/>
        </authorList>
    </citation>
    <scope>NUCLEOTIDE SEQUENCE</scope>
</reference>
<proteinExistence type="predicted"/>
<gene>
    <name evidence="1" type="ORF">EVA_07773</name>
</gene>
<dbReference type="AlphaFoldDB" id="J9GP41"/>
<dbReference type="EMBL" id="AMCI01001913">
    <property type="protein sequence ID" value="EJX04118.1"/>
    <property type="molecule type" value="Genomic_DNA"/>
</dbReference>
<protein>
    <submittedName>
        <fullName evidence="1">Uncharacterized protein</fullName>
    </submittedName>
</protein>
<organism evidence="1">
    <name type="scientific">gut metagenome</name>
    <dbReference type="NCBI Taxonomy" id="749906"/>
    <lineage>
        <taxon>unclassified sequences</taxon>
        <taxon>metagenomes</taxon>
        <taxon>organismal metagenomes</taxon>
    </lineage>
</organism>
<accession>J9GP41</accession>
<name>J9GP41_9ZZZZ</name>
<sequence length="95" mass="10842">MPPVLFDIVFQFDTVLTIVINSTESVINVAGWEYKTVFFAMGYNFLKNVFLSHSFLILNKFSCKVSASGAKNKEKWQKNNIFCSWNSCRKSLGTT</sequence>
<comment type="caution">
    <text evidence="1">The sequence shown here is derived from an EMBL/GenBank/DDBJ whole genome shotgun (WGS) entry which is preliminary data.</text>
</comment>